<feature type="binding site" evidence="8">
    <location>
        <position position="46"/>
    </location>
    <ligand>
        <name>a divalent metal cation</name>
        <dbReference type="ChEBI" id="CHEBI:60240"/>
    </ligand>
</feature>
<dbReference type="GO" id="GO:0016114">
    <property type="term" value="P:terpenoid biosynthetic process"/>
    <property type="evidence" value="ECO:0007669"/>
    <property type="project" value="InterPro"/>
</dbReference>
<evidence type="ECO:0000256" key="6">
    <source>
        <dbReference type="ARBA" id="ARBA00023229"/>
    </source>
</evidence>
<dbReference type="SUPFAM" id="SSF69765">
    <property type="entry name" value="IpsF-like"/>
    <property type="match status" value="1"/>
</dbReference>
<sequence length="163" mass="17926">MIPQFRIGFGYDVHQFDENRKLILGGIEIPHSKGLLGHSDADVLLHAICDAMLGALALGDIGIHFPNTDEKYKNADSKILLKNVDDLIHANGYEVSNIDSTILLQKPKLTPYINDMRKTVSEILDISVSQISIKATTTETLGFVGREEGCSAYSIVLLNKKDS</sequence>
<feature type="binding site" evidence="8">
    <location>
        <position position="12"/>
    </location>
    <ligand>
        <name>a divalent metal cation</name>
        <dbReference type="ChEBI" id="CHEBI:60240"/>
    </ligand>
</feature>
<evidence type="ECO:0000256" key="5">
    <source>
        <dbReference type="ARBA" id="ARBA00022723"/>
    </source>
</evidence>
<dbReference type="EC" id="4.6.1.12" evidence="4 8"/>
<feature type="binding site" evidence="8">
    <location>
        <position position="146"/>
    </location>
    <ligand>
        <name>4-CDP-2-C-methyl-D-erythritol 2-phosphate</name>
        <dbReference type="ChEBI" id="CHEBI:57919"/>
    </ligand>
</feature>
<proteinExistence type="inferred from homology"/>
<dbReference type="PANTHER" id="PTHR43181">
    <property type="entry name" value="2-C-METHYL-D-ERYTHRITOL 2,4-CYCLODIPHOSPHATE SYNTHASE, CHLOROPLASTIC"/>
    <property type="match status" value="1"/>
</dbReference>
<comment type="cofactor">
    <cofactor evidence="8">
        <name>a divalent metal cation</name>
        <dbReference type="ChEBI" id="CHEBI:60240"/>
    </cofactor>
    <text evidence="8">Binds 1 divalent metal cation per subunit.</text>
</comment>
<evidence type="ECO:0000256" key="9">
    <source>
        <dbReference type="RuleBase" id="RU004395"/>
    </source>
</evidence>
<evidence type="ECO:0000313" key="12">
    <source>
        <dbReference type="Proteomes" id="UP001221302"/>
    </source>
</evidence>
<dbReference type="PANTHER" id="PTHR43181:SF1">
    <property type="entry name" value="2-C-METHYL-D-ERYTHRITOL 2,4-CYCLODIPHOSPHATE SYNTHASE, CHLOROPLASTIC"/>
    <property type="match status" value="1"/>
</dbReference>
<dbReference type="Proteomes" id="UP001221302">
    <property type="component" value="Unassembled WGS sequence"/>
</dbReference>
<dbReference type="GO" id="GO:0046872">
    <property type="term" value="F:metal ion binding"/>
    <property type="evidence" value="ECO:0007669"/>
    <property type="project" value="UniProtKB-KW"/>
</dbReference>
<comment type="subunit">
    <text evidence="8">Homotrimer.</text>
</comment>
<feature type="binding site" evidence="8">
    <location>
        <begin position="136"/>
        <end position="139"/>
    </location>
    <ligand>
        <name>4-CDP-2-C-methyl-D-erythritol 2-phosphate</name>
        <dbReference type="ChEBI" id="CHEBI:57919"/>
    </ligand>
</feature>
<dbReference type="EMBL" id="JARGDL010000018">
    <property type="protein sequence ID" value="MDF1612758.1"/>
    <property type="molecule type" value="Genomic_DNA"/>
</dbReference>
<keyword evidence="6 8" id="KW-0414">Isoprene biosynthesis</keyword>
<feature type="binding site" evidence="8">
    <location>
        <begin position="38"/>
        <end position="39"/>
    </location>
    <ligand>
        <name>4-CDP-2-C-methyl-D-erythritol 2-phosphate</name>
        <dbReference type="ChEBI" id="CHEBI:57919"/>
    </ligand>
</feature>
<feature type="binding site" evidence="8">
    <location>
        <begin position="12"/>
        <end position="14"/>
    </location>
    <ligand>
        <name>4-CDP-2-C-methyl-D-erythritol 2-phosphate</name>
        <dbReference type="ChEBI" id="CHEBI:57919"/>
    </ligand>
</feature>
<evidence type="ECO:0000256" key="2">
    <source>
        <dbReference type="ARBA" id="ARBA00004709"/>
    </source>
</evidence>
<keyword evidence="5 8" id="KW-0479">Metal-binding</keyword>
<feature type="binding site" evidence="8">
    <location>
        <position position="143"/>
    </location>
    <ligand>
        <name>4-CDP-2-C-methyl-D-erythritol 2-phosphate</name>
        <dbReference type="ChEBI" id="CHEBI:57919"/>
    </ligand>
</feature>
<dbReference type="AlphaFoldDB" id="A0AAE3P3Y6"/>
<feature type="binding site" evidence="8">
    <location>
        <position position="14"/>
    </location>
    <ligand>
        <name>a divalent metal cation</name>
        <dbReference type="ChEBI" id="CHEBI:60240"/>
    </ligand>
</feature>
<dbReference type="InterPro" id="IPR036571">
    <property type="entry name" value="MECDP_synthase_sf"/>
</dbReference>
<evidence type="ECO:0000256" key="7">
    <source>
        <dbReference type="ARBA" id="ARBA00023239"/>
    </source>
</evidence>
<dbReference type="NCBIfam" id="TIGR00151">
    <property type="entry name" value="ispF"/>
    <property type="match status" value="1"/>
</dbReference>
<accession>A0AAE3P3Y6</accession>
<reference evidence="11" key="1">
    <citation type="submission" date="2023-03" db="EMBL/GenBank/DDBJ databases">
        <title>Stygiobacter electus gen. nov., sp. nov., facultatively anaerobic thermotolerant bacterium of the class Ignavibacteria from a well of Yessentuki mineral water deposit.</title>
        <authorList>
            <person name="Podosokorskaya O.A."/>
            <person name="Elcheninov A.G."/>
            <person name="Petrova N.F."/>
            <person name="Zavarzina D.G."/>
            <person name="Kublanov I.V."/>
            <person name="Merkel A.Y."/>
        </authorList>
    </citation>
    <scope>NUCLEOTIDE SEQUENCE</scope>
    <source>
        <strain evidence="11">09-Me</strain>
    </source>
</reference>
<comment type="caution">
    <text evidence="8">Lacks conserved residue(s) required for the propagation of feature annotation.</text>
</comment>
<dbReference type="InterPro" id="IPR003526">
    <property type="entry name" value="MECDP_synthase"/>
</dbReference>
<dbReference type="HAMAP" id="MF_00107">
    <property type="entry name" value="IspF"/>
    <property type="match status" value="1"/>
</dbReference>
<evidence type="ECO:0000256" key="8">
    <source>
        <dbReference type="HAMAP-Rule" id="MF_00107"/>
    </source>
</evidence>
<comment type="catalytic activity">
    <reaction evidence="1 8 9">
        <text>4-CDP-2-C-methyl-D-erythritol 2-phosphate = 2-C-methyl-D-erythritol 2,4-cyclic diphosphate + CMP</text>
        <dbReference type="Rhea" id="RHEA:23864"/>
        <dbReference type="ChEBI" id="CHEBI:57919"/>
        <dbReference type="ChEBI" id="CHEBI:58483"/>
        <dbReference type="ChEBI" id="CHEBI:60377"/>
        <dbReference type="EC" id="4.6.1.12"/>
    </reaction>
</comment>
<dbReference type="PROSITE" id="PS01350">
    <property type="entry name" value="ISPF"/>
    <property type="match status" value="1"/>
</dbReference>
<gene>
    <name evidence="8 11" type="primary">ispF</name>
    <name evidence="11" type="ORF">P0M35_11400</name>
</gene>
<dbReference type="InterPro" id="IPR020555">
    <property type="entry name" value="MECDP_synthase_CS"/>
</dbReference>
<comment type="function">
    <text evidence="8">Involved in the biosynthesis of isopentenyl diphosphate (IPP) and dimethylallyl diphosphate (DMAPP), two major building blocks of isoprenoid compounds. Catalyzes the conversion of 4-diphosphocytidyl-2-C-methyl-D-erythritol 2-phosphate (CDP-ME2P) to 2-C-methyl-D-erythritol 2,4-cyclodiphosphate (ME-CPP) with a corresponding release of cytidine 5-monophosphate (CMP).</text>
</comment>
<dbReference type="FunFam" id="3.30.1330.50:FF:000001">
    <property type="entry name" value="2-C-methyl-D-erythritol 2,4-cyclodiphosphate synthase"/>
    <property type="match status" value="1"/>
</dbReference>
<feature type="binding site" evidence="8">
    <location>
        <begin position="60"/>
        <end position="62"/>
    </location>
    <ligand>
        <name>4-CDP-2-C-methyl-D-erythritol 2-phosphate</name>
        <dbReference type="ChEBI" id="CHEBI:57919"/>
    </ligand>
</feature>
<dbReference type="GO" id="GO:0008685">
    <property type="term" value="F:2-C-methyl-D-erythritol 2,4-cyclodiphosphate synthase activity"/>
    <property type="evidence" value="ECO:0007669"/>
    <property type="project" value="UniProtKB-UniRule"/>
</dbReference>
<evidence type="ECO:0000259" key="10">
    <source>
        <dbReference type="Pfam" id="PF02542"/>
    </source>
</evidence>
<comment type="pathway">
    <text evidence="2 8">Isoprenoid biosynthesis; isopentenyl diphosphate biosynthesis via DXP pathway; isopentenyl diphosphate from 1-deoxy-D-xylulose 5-phosphate: step 4/6.</text>
</comment>
<comment type="caution">
    <text evidence="11">The sequence shown here is derived from an EMBL/GenBank/DDBJ whole genome shotgun (WGS) entry which is preliminary data.</text>
</comment>
<dbReference type="CDD" id="cd00554">
    <property type="entry name" value="MECDP_synthase"/>
    <property type="match status" value="1"/>
</dbReference>
<evidence type="ECO:0000256" key="4">
    <source>
        <dbReference type="ARBA" id="ARBA00012579"/>
    </source>
</evidence>
<evidence type="ECO:0000256" key="3">
    <source>
        <dbReference type="ARBA" id="ARBA00008480"/>
    </source>
</evidence>
<keyword evidence="12" id="KW-1185">Reference proteome</keyword>
<comment type="similarity">
    <text evidence="3 8 9">Belongs to the IspF family.</text>
</comment>
<keyword evidence="7 8" id="KW-0456">Lyase</keyword>
<organism evidence="11 12">
    <name type="scientific">Stygiobacter electus</name>
    <dbReference type="NCBI Taxonomy" id="3032292"/>
    <lineage>
        <taxon>Bacteria</taxon>
        <taxon>Pseudomonadati</taxon>
        <taxon>Ignavibacteriota</taxon>
        <taxon>Ignavibacteria</taxon>
        <taxon>Ignavibacteriales</taxon>
        <taxon>Melioribacteraceae</taxon>
        <taxon>Stygiobacter</taxon>
    </lineage>
</organism>
<protein>
    <recommendedName>
        <fullName evidence="4 8">2-C-methyl-D-erythritol 2,4-cyclodiphosphate synthase</fullName>
        <shortName evidence="8">MECDP-synthase</shortName>
        <shortName evidence="8">MECPP-synthase</shortName>
        <shortName evidence="8">MECPS</shortName>
        <ecNumber evidence="4 8">4.6.1.12</ecNumber>
    </recommendedName>
</protein>
<feature type="domain" description="2-C-methyl-D-erythritol 2,4-cyclodiphosphate synthase" evidence="10">
    <location>
        <begin position="5"/>
        <end position="158"/>
    </location>
</feature>
<evidence type="ECO:0000256" key="1">
    <source>
        <dbReference type="ARBA" id="ARBA00000200"/>
    </source>
</evidence>
<feature type="binding site" evidence="8">
    <location>
        <begin position="65"/>
        <end position="69"/>
    </location>
    <ligand>
        <name>4-CDP-2-C-methyl-D-erythritol 2-phosphate</name>
        <dbReference type="ChEBI" id="CHEBI:57919"/>
    </ligand>
</feature>
<feature type="site" description="Transition state stabilizer" evidence="8">
    <location>
        <position position="137"/>
    </location>
</feature>
<dbReference type="GO" id="GO:0019288">
    <property type="term" value="P:isopentenyl diphosphate biosynthetic process, methylerythritol 4-phosphate pathway"/>
    <property type="evidence" value="ECO:0007669"/>
    <property type="project" value="UniProtKB-UniRule"/>
</dbReference>
<dbReference type="Gene3D" id="3.30.1330.50">
    <property type="entry name" value="2-C-methyl-D-erythritol 2,4-cyclodiphosphate synthase"/>
    <property type="match status" value="1"/>
</dbReference>
<evidence type="ECO:0000313" key="11">
    <source>
        <dbReference type="EMBL" id="MDF1612758.1"/>
    </source>
</evidence>
<feature type="site" description="Transition state stabilizer" evidence="8">
    <location>
        <position position="38"/>
    </location>
</feature>
<name>A0AAE3P3Y6_9BACT</name>
<dbReference type="Pfam" id="PF02542">
    <property type="entry name" value="YgbB"/>
    <property type="match status" value="1"/>
</dbReference>